<dbReference type="InterPro" id="IPR038765">
    <property type="entry name" value="Papain-like_cys_pep_sf"/>
</dbReference>
<dbReference type="Gene3D" id="3.30.60.290">
    <property type="entry name" value="Rad4, beta-hairpin domain BHD2"/>
    <property type="match status" value="1"/>
</dbReference>
<proteinExistence type="inferred from homology"/>
<dbReference type="Gene3D" id="2.20.20.110">
    <property type="entry name" value="Rad4, beta-hairpin domain BHD1"/>
    <property type="match status" value="1"/>
</dbReference>
<evidence type="ECO:0000256" key="5">
    <source>
        <dbReference type="ARBA" id="ARBA00023242"/>
    </source>
</evidence>
<feature type="compositionally biased region" description="Polar residues" evidence="6">
    <location>
        <begin position="1364"/>
        <end position="1373"/>
    </location>
</feature>
<organism evidence="10 11">
    <name type="scientific">Aspergillus fumigatus</name>
    <name type="common">Neosartorya fumigata</name>
    <dbReference type="NCBI Taxonomy" id="746128"/>
    <lineage>
        <taxon>Eukaryota</taxon>
        <taxon>Fungi</taxon>
        <taxon>Dikarya</taxon>
        <taxon>Ascomycota</taxon>
        <taxon>Pezizomycotina</taxon>
        <taxon>Eurotiomycetes</taxon>
        <taxon>Eurotiomycetidae</taxon>
        <taxon>Eurotiales</taxon>
        <taxon>Aspergillaceae</taxon>
        <taxon>Aspergillus</taxon>
        <taxon>Aspergillus subgen. Fumigati</taxon>
    </lineage>
</organism>
<dbReference type="FunFam" id="3.30.70.2460:FF:000001">
    <property type="entry name" value="DNA repair protein Rad4 family"/>
    <property type="match status" value="1"/>
</dbReference>
<feature type="compositionally biased region" description="Acidic residues" evidence="6">
    <location>
        <begin position="1000"/>
        <end position="1009"/>
    </location>
</feature>
<dbReference type="GO" id="GO:0071942">
    <property type="term" value="C:XPC complex"/>
    <property type="evidence" value="ECO:0007669"/>
    <property type="project" value="TreeGrafter"/>
</dbReference>
<feature type="compositionally biased region" description="Polar residues" evidence="6">
    <location>
        <begin position="1191"/>
        <end position="1215"/>
    </location>
</feature>
<evidence type="ECO:0000259" key="9">
    <source>
        <dbReference type="SMART" id="SM01032"/>
    </source>
</evidence>
<comment type="caution">
    <text evidence="10">The sequence shown here is derived from an EMBL/GenBank/DDBJ whole genome shotgun (WGS) entry which is preliminary data.</text>
</comment>
<dbReference type="Proteomes" id="UP000813423">
    <property type="component" value="Unassembled WGS sequence"/>
</dbReference>
<dbReference type="GO" id="GO:0006289">
    <property type="term" value="P:nucleotide-excision repair"/>
    <property type="evidence" value="ECO:0007669"/>
    <property type="project" value="InterPro"/>
</dbReference>
<feature type="compositionally biased region" description="Acidic residues" evidence="6">
    <location>
        <begin position="1303"/>
        <end position="1314"/>
    </location>
</feature>
<evidence type="ECO:0000256" key="2">
    <source>
        <dbReference type="ARBA" id="ARBA00009525"/>
    </source>
</evidence>
<dbReference type="SUPFAM" id="SSF54001">
    <property type="entry name" value="Cysteine proteinases"/>
    <property type="match status" value="1"/>
</dbReference>
<feature type="compositionally biased region" description="Low complexity" evidence="6">
    <location>
        <begin position="1430"/>
        <end position="1443"/>
    </location>
</feature>
<dbReference type="InterPro" id="IPR004583">
    <property type="entry name" value="DNA_repair_Rad4"/>
</dbReference>
<dbReference type="InterPro" id="IPR018327">
    <property type="entry name" value="BHD_2"/>
</dbReference>
<evidence type="ECO:0000256" key="4">
    <source>
        <dbReference type="ARBA" id="ARBA00023204"/>
    </source>
</evidence>
<keyword evidence="3" id="KW-0227">DNA damage</keyword>
<dbReference type="GO" id="GO:0006298">
    <property type="term" value="P:mismatch repair"/>
    <property type="evidence" value="ECO:0007669"/>
    <property type="project" value="TreeGrafter"/>
</dbReference>
<evidence type="ECO:0000256" key="3">
    <source>
        <dbReference type="ARBA" id="ARBA00022763"/>
    </source>
</evidence>
<feature type="compositionally biased region" description="Basic residues" evidence="6">
    <location>
        <begin position="1"/>
        <end position="11"/>
    </location>
</feature>
<comment type="similarity">
    <text evidence="2">Belongs to the XPC family.</text>
</comment>
<name>A0A9P4ZY02_ASPFM</name>
<dbReference type="PANTHER" id="PTHR12135">
    <property type="entry name" value="DNA REPAIR PROTEIN XP-C / RAD4"/>
    <property type="match status" value="1"/>
</dbReference>
<feature type="region of interest" description="Disordered" evidence="6">
    <location>
        <begin position="823"/>
        <end position="1078"/>
    </location>
</feature>
<dbReference type="Gene3D" id="3.30.70.2460">
    <property type="entry name" value="Rad4, beta-hairpin domain BHD3"/>
    <property type="match status" value="1"/>
</dbReference>
<feature type="compositionally biased region" description="Polar residues" evidence="6">
    <location>
        <begin position="903"/>
        <end position="913"/>
    </location>
</feature>
<evidence type="ECO:0000313" key="10">
    <source>
        <dbReference type="EMBL" id="KAH1906442.1"/>
    </source>
</evidence>
<feature type="domain" description="Rad4 beta-hairpin" evidence="8">
    <location>
        <begin position="556"/>
        <end position="616"/>
    </location>
</feature>
<feature type="compositionally biased region" description="Basic and acidic residues" evidence="6">
    <location>
        <begin position="330"/>
        <end position="339"/>
    </location>
</feature>
<dbReference type="InterPro" id="IPR036985">
    <property type="entry name" value="Transglutaminase-like_sf"/>
</dbReference>
<comment type="subcellular location">
    <subcellularLocation>
        <location evidence="1">Nucleus</location>
    </subcellularLocation>
</comment>
<evidence type="ECO:0000313" key="11">
    <source>
        <dbReference type="Proteomes" id="UP000813423"/>
    </source>
</evidence>
<protein>
    <recommendedName>
        <fullName evidence="12">DNA repair protein Rad4</fullName>
    </recommendedName>
</protein>
<dbReference type="GO" id="GO:0005737">
    <property type="term" value="C:cytoplasm"/>
    <property type="evidence" value="ECO:0007669"/>
    <property type="project" value="TreeGrafter"/>
</dbReference>
<dbReference type="InterPro" id="IPR018328">
    <property type="entry name" value="Rad4_beta-hairpin_dom3"/>
</dbReference>
<evidence type="ECO:0000259" key="8">
    <source>
        <dbReference type="SMART" id="SM01031"/>
    </source>
</evidence>
<feature type="compositionally biased region" description="Polar residues" evidence="6">
    <location>
        <begin position="1222"/>
        <end position="1239"/>
    </location>
</feature>
<feature type="region of interest" description="Disordered" evidence="6">
    <location>
        <begin position="330"/>
        <end position="372"/>
    </location>
</feature>
<sequence>MRRAPRGHSARGRVSGGQPKAREEGDEIPEVYQEMLAEAELRNPNVSEADRPIKRRKVGAQGATTLNEVSIPQVPLSMEDSRQVQTDYDEPTSEESDMEWEEVDLQQVPAQSTQIGPVTEVDNEPLQITLEGHEGKRRKVISRQKPLTAAEKRLRLDIHKVHVLCLLRHVQIRNLWCNDDELQSFLKRMLPKQVIAMLNPSEDKPQYSRSTTFVEGLNLASDAFSRRFRVTRPGLKRAHWVDDPEKLKQKAENIMFDAEVFLSKEDFCKQARTMQGSRDFGAQLFCALLRSAAVEARLVCSLQPLPFSGTTKSMTPNTRDSQYIVISSDDHETSADDRQMPGLSPTPASRSRRLGRPQFTPARSQKTSIPGPGFTARASPYPVFWVEAFNEAVQKWVPVDPLVTKSIAKPSKFEPSFSDPSNSMVYVVGFEEDASARDVTRRYAKAFNAKTRKIRVESTKDGERWWARTMRFYEKPFLEDRDEIEISELTARTAAEPMPRNVQDFKDHPIYAIERQLRRNEVVFPKRVIGQVSLGKSGSKDQVLVPVYRRSDVHVVRSADKWYRLGRDIKIGEQPLKRIRVNRNKDAGFSEDEHDNESGMEIPLYAYFQTEVYTPPPVVQGKVPKNSYGNLDVYVPSMVPPGGVHIKHPQAAHAARVLGIDYADAVTGFDFKGRHGTAVFQGIVVASECQEAVEEVLDYLEDERRQTESQEKSRETLRLWKHFLLKLRIAERVKSYTIEGEESADEILEKYEDPGEAGGGFIPKPEQEMADGGQFATCQRSMQLEGRGHTYHIVSTNNGGPGIGAHGDGLQSDESASHIEAISVNPSETHIPKASRRPRYSLIVVPNKKANNNEDGTSQRQPQPQSEPTPEIVELEPAAEAQSVQRSGETGHLGSSEIPIMVDSSTTGGSRSASVEVLSRTASQTQPQTPTPEEMDESSGVDDNGSLLSHDPEDEDAIPEWLIDFVTPRTQNAESDDDDDLDYIDKAAQDNEPDSREVIEIDDSSDDDASYQQTSYIRARRTGDAERKPNAARNASRMRRSTGQAGSAEKPPGRKSIEGVKGSKKKTKKQQKDKTLTQMDYVRRYLKIEPDDEVKLEYTYITPKKNDSQGYEGKLPRALESAPTVVATAQESLSSSKKRKLEAEEDAKEILPRTSTLEKKVLKESPRTPRKPLKSEIPSSQSPESPGVAIISSSQFRNATRSPPNLDFSTKPTSTIKEESPDLNQTNAIAAQVSISEDQLPQIMMPDFESPSELGVDKETNFPVEETQSDPAKGPSDSASELDEKPHPDKPPPSTERTVVYETDAETDFSDDEPIVSGPNEEPNVMLFEDRDDEDGDRSPLSDSEDLPPPISHPGLEDEPGLLQSETNLSSEASILYQRRQPATQFPLEPIPTLSTQKLAELFPRESSTQQTTTEPSCTKSSAHKVQALSDPSFQTQTQSQTQDQDKYSTEMIPESSPITWHAGYASTGNATLPQNRAQSVVQVESSQRVDRLKGQVDPDEYSRPRGILSRSQLLTSSVMESVPLPGFWIGSQDSVGEPYSLTDP</sequence>
<evidence type="ECO:0000256" key="6">
    <source>
        <dbReference type="SAM" id="MobiDB-lite"/>
    </source>
</evidence>
<dbReference type="FunFam" id="2.20.20.110:FF:000003">
    <property type="entry name" value="Putative DNA repair protein Rad4"/>
    <property type="match status" value="1"/>
</dbReference>
<feature type="compositionally biased region" description="Low complexity" evidence="6">
    <location>
        <begin position="1406"/>
        <end position="1415"/>
    </location>
</feature>
<accession>A0A9P4ZY02</accession>
<dbReference type="SMART" id="SM01031">
    <property type="entry name" value="BHD_2"/>
    <property type="match status" value="1"/>
</dbReference>
<keyword evidence="5" id="KW-0539">Nucleus</keyword>
<evidence type="ECO:0000256" key="1">
    <source>
        <dbReference type="ARBA" id="ARBA00004123"/>
    </source>
</evidence>
<feature type="compositionally biased region" description="Basic and acidic residues" evidence="6">
    <location>
        <begin position="1148"/>
        <end position="1167"/>
    </location>
</feature>
<reference evidence="10" key="1">
    <citation type="submission" date="2021-08" db="EMBL/GenBank/DDBJ databases">
        <title>Global Aspergillus fumigatus from environmental and clinical sources.</title>
        <authorList>
            <person name="Barber A."/>
            <person name="Sae-Ong T."/>
        </authorList>
    </citation>
    <scope>NUCLEOTIDE SEQUENCE</scope>
    <source>
        <strain evidence="10">NRZ-2016-071</strain>
    </source>
</reference>
<gene>
    <name evidence="10" type="ORF">KXV57_005454</name>
</gene>
<dbReference type="PANTHER" id="PTHR12135:SF0">
    <property type="entry name" value="DNA REPAIR PROTEIN COMPLEMENTING XP-C CELLS"/>
    <property type="match status" value="1"/>
</dbReference>
<feature type="region of interest" description="Disordered" evidence="6">
    <location>
        <begin position="1"/>
        <end position="29"/>
    </location>
</feature>
<dbReference type="SMART" id="SM01030">
    <property type="entry name" value="BHD_1"/>
    <property type="match status" value="1"/>
</dbReference>
<evidence type="ECO:0000259" key="7">
    <source>
        <dbReference type="SMART" id="SM01030"/>
    </source>
</evidence>
<feature type="compositionally biased region" description="Low complexity" evidence="6">
    <location>
        <begin position="1175"/>
        <end position="1186"/>
    </location>
</feature>
<dbReference type="GO" id="GO:0003697">
    <property type="term" value="F:single-stranded DNA binding"/>
    <property type="evidence" value="ECO:0007669"/>
    <property type="project" value="TreeGrafter"/>
</dbReference>
<dbReference type="InterPro" id="IPR042488">
    <property type="entry name" value="Rad4_BHD3_sf"/>
</dbReference>
<feature type="domain" description="Rad4 beta-hairpin" evidence="9">
    <location>
        <begin position="623"/>
        <end position="697"/>
    </location>
</feature>
<dbReference type="Pfam" id="PF10403">
    <property type="entry name" value="BHD_1"/>
    <property type="match status" value="1"/>
</dbReference>
<dbReference type="GO" id="GO:0000111">
    <property type="term" value="C:nucleotide-excision repair factor 2 complex"/>
    <property type="evidence" value="ECO:0007669"/>
    <property type="project" value="TreeGrafter"/>
</dbReference>
<feature type="region of interest" description="Disordered" evidence="6">
    <location>
        <begin position="41"/>
        <end position="65"/>
    </location>
</feature>
<dbReference type="InterPro" id="IPR018326">
    <property type="entry name" value="Rad4_beta-hairpin_dom1"/>
</dbReference>
<feature type="compositionally biased region" description="Basic and acidic residues" evidence="6">
    <location>
        <begin position="1488"/>
        <end position="1504"/>
    </location>
</feature>
<feature type="domain" description="Rad4 beta-hairpin" evidence="7">
    <location>
        <begin position="494"/>
        <end position="554"/>
    </location>
</feature>
<dbReference type="Gene3D" id="3.90.260.10">
    <property type="entry name" value="Transglutaminase-like"/>
    <property type="match status" value="1"/>
</dbReference>
<dbReference type="Pfam" id="PF10404">
    <property type="entry name" value="BHD_2"/>
    <property type="match status" value="1"/>
</dbReference>
<dbReference type="InterPro" id="IPR018325">
    <property type="entry name" value="Rad4/PNGase_transGLS-fold"/>
</dbReference>
<dbReference type="SMART" id="SM01032">
    <property type="entry name" value="BHD_3"/>
    <property type="match status" value="1"/>
</dbReference>
<evidence type="ECO:0008006" key="12">
    <source>
        <dbReference type="Google" id="ProtNLM"/>
    </source>
</evidence>
<dbReference type="GO" id="GO:0003684">
    <property type="term" value="F:damaged DNA binding"/>
    <property type="evidence" value="ECO:0007669"/>
    <property type="project" value="InterPro"/>
</dbReference>
<feature type="compositionally biased region" description="Polar residues" evidence="6">
    <location>
        <begin position="1467"/>
        <end position="1478"/>
    </location>
</feature>
<feature type="compositionally biased region" description="Basic and acidic residues" evidence="6">
    <location>
        <begin position="983"/>
        <end position="999"/>
    </location>
</feature>
<keyword evidence="4" id="KW-0234">DNA repair</keyword>
<feature type="region of interest" description="Disordered" evidence="6">
    <location>
        <begin position="1102"/>
        <end position="1505"/>
    </location>
</feature>
<dbReference type="Pfam" id="PF10405">
    <property type="entry name" value="BHD_3"/>
    <property type="match status" value="1"/>
</dbReference>
<feature type="compositionally biased region" description="Polar residues" evidence="6">
    <location>
        <begin position="849"/>
        <end position="868"/>
    </location>
</feature>
<dbReference type="FunFam" id="3.30.60.290:FF:000001">
    <property type="entry name" value="DNA repair protein Rad4, putative"/>
    <property type="match status" value="1"/>
</dbReference>
<dbReference type="EMBL" id="JAIBSC010000037">
    <property type="protein sequence ID" value="KAH1906442.1"/>
    <property type="molecule type" value="Genomic_DNA"/>
</dbReference>
<dbReference type="Pfam" id="PF03835">
    <property type="entry name" value="Rad4"/>
    <property type="match status" value="1"/>
</dbReference>